<feature type="transmembrane region" description="Helical" evidence="1">
    <location>
        <begin position="6"/>
        <end position="25"/>
    </location>
</feature>
<organism evidence="2">
    <name type="scientific">Myoviridae sp. cted82</name>
    <dbReference type="NCBI Taxonomy" id="2827696"/>
    <lineage>
        <taxon>Viruses</taxon>
        <taxon>Duplodnaviria</taxon>
        <taxon>Heunggongvirae</taxon>
        <taxon>Uroviricota</taxon>
        <taxon>Caudoviricetes</taxon>
    </lineage>
</organism>
<sequence length="40" mass="4972">MCLKVIFFLYFIYLCLFFFSNYVIWGFRYRQVGILTIVHP</sequence>
<keyword evidence="1" id="KW-0812">Transmembrane</keyword>
<evidence type="ECO:0000256" key="1">
    <source>
        <dbReference type="SAM" id="Phobius"/>
    </source>
</evidence>
<keyword evidence="1" id="KW-0472">Membrane</keyword>
<dbReference type="EMBL" id="BK032867">
    <property type="protein sequence ID" value="DAF64783.1"/>
    <property type="molecule type" value="Genomic_DNA"/>
</dbReference>
<reference evidence="2" key="1">
    <citation type="journal article" date="2021" name="Proc. Natl. Acad. Sci. U.S.A.">
        <title>A Catalog of Tens of Thousands of Viruses from Human Metagenomes Reveals Hidden Associations with Chronic Diseases.</title>
        <authorList>
            <person name="Tisza M.J."/>
            <person name="Buck C.B."/>
        </authorList>
    </citation>
    <scope>NUCLEOTIDE SEQUENCE</scope>
    <source>
        <strain evidence="2">Cted82</strain>
    </source>
</reference>
<accession>A0A8S5TNS6</accession>
<proteinExistence type="predicted"/>
<protein>
    <submittedName>
        <fullName evidence="2">Uncharacterized protein</fullName>
    </submittedName>
</protein>
<keyword evidence="1" id="KW-1133">Transmembrane helix</keyword>
<name>A0A8S5TNS6_9CAUD</name>
<evidence type="ECO:0000313" key="2">
    <source>
        <dbReference type="EMBL" id="DAF64783.1"/>
    </source>
</evidence>